<protein>
    <submittedName>
        <fullName evidence="6">ZP domain-containing protein</fullName>
    </submittedName>
</protein>
<evidence type="ECO:0000259" key="4">
    <source>
        <dbReference type="PROSITE" id="PS51034"/>
    </source>
</evidence>
<feature type="domain" description="ZP" evidence="4">
    <location>
        <begin position="24"/>
        <end position="164"/>
    </location>
</feature>
<reference evidence="6" key="1">
    <citation type="submission" date="2022-11" db="UniProtKB">
        <authorList>
            <consortium name="WormBaseParasite"/>
        </authorList>
    </citation>
    <scope>IDENTIFICATION</scope>
</reference>
<feature type="chain" id="PRO_5037378772" evidence="3">
    <location>
        <begin position="19"/>
        <end position="164"/>
    </location>
</feature>
<keyword evidence="1" id="KW-0193">Cuticle</keyword>
<evidence type="ECO:0000256" key="3">
    <source>
        <dbReference type="SAM" id="SignalP"/>
    </source>
</evidence>
<name>A0A915L1K0_ROMCU</name>
<proteinExistence type="predicted"/>
<dbReference type="PANTHER" id="PTHR22907:SF54">
    <property type="entry name" value="GH04558P"/>
    <property type="match status" value="1"/>
</dbReference>
<dbReference type="PROSITE" id="PS51034">
    <property type="entry name" value="ZP_2"/>
    <property type="match status" value="1"/>
</dbReference>
<keyword evidence="5" id="KW-1185">Reference proteome</keyword>
<organism evidence="5 6">
    <name type="scientific">Romanomermis culicivorax</name>
    <name type="common">Nematode worm</name>
    <dbReference type="NCBI Taxonomy" id="13658"/>
    <lineage>
        <taxon>Eukaryota</taxon>
        <taxon>Metazoa</taxon>
        <taxon>Ecdysozoa</taxon>
        <taxon>Nematoda</taxon>
        <taxon>Enoplea</taxon>
        <taxon>Dorylaimia</taxon>
        <taxon>Mermithida</taxon>
        <taxon>Mermithoidea</taxon>
        <taxon>Mermithidae</taxon>
        <taxon>Romanomermis</taxon>
    </lineage>
</organism>
<dbReference type="WBParaSite" id="nRc.2.0.1.t44356-RA">
    <property type="protein sequence ID" value="nRc.2.0.1.t44356-RA"/>
    <property type="gene ID" value="nRc.2.0.1.g44356"/>
</dbReference>
<evidence type="ECO:0000313" key="6">
    <source>
        <dbReference type="WBParaSite" id="nRc.2.0.1.t44356-RA"/>
    </source>
</evidence>
<dbReference type="InterPro" id="IPR056953">
    <property type="entry name" value="CUT_N"/>
</dbReference>
<dbReference type="Proteomes" id="UP000887565">
    <property type="component" value="Unplaced"/>
</dbReference>
<dbReference type="AlphaFoldDB" id="A0A915L1K0"/>
<dbReference type="Pfam" id="PF25057">
    <property type="entry name" value="CUT_N"/>
    <property type="match status" value="1"/>
</dbReference>
<feature type="signal peptide" evidence="3">
    <location>
        <begin position="1"/>
        <end position="18"/>
    </location>
</feature>
<evidence type="ECO:0000256" key="1">
    <source>
        <dbReference type="ARBA" id="ARBA00022460"/>
    </source>
</evidence>
<dbReference type="InterPro" id="IPR051962">
    <property type="entry name" value="Cuticlin"/>
</dbReference>
<dbReference type="InterPro" id="IPR001507">
    <property type="entry name" value="ZP_dom"/>
</dbReference>
<dbReference type="PANTHER" id="PTHR22907">
    <property type="entry name" value="GH04558P"/>
    <property type="match status" value="1"/>
</dbReference>
<dbReference type="GO" id="GO:0042302">
    <property type="term" value="F:structural constituent of cuticle"/>
    <property type="evidence" value="ECO:0007669"/>
    <property type="project" value="UniProtKB-KW"/>
</dbReference>
<evidence type="ECO:0000256" key="2">
    <source>
        <dbReference type="ARBA" id="ARBA00022729"/>
    </source>
</evidence>
<evidence type="ECO:0000313" key="5">
    <source>
        <dbReference type="Proteomes" id="UP000887565"/>
    </source>
</evidence>
<sequence length="164" mass="18754">MTCHHCILLLTISWFVEYKNKKYHCNLDVLSPHGVERGPLIPHLMFKEVIESAPGEVIENGLRGCRVDATDKDQVRFHFPYDSCGVRRERSAKPVGIAMFTTVVVTFHPIFVTKVDRAFSIRCLFVHSEKTVFTDLIVRHPETSIEHLGALNDHQREAFSHIDG</sequence>
<accession>A0A915L1K0</accession>
<keyword evidence="2 3" id="KW-0732">Signal</keyword>